<dbReference type="Pfam" id="PF00078">
    <property type="entry name" value="RVT_1"/>
    <property type="match status" value="1"/>
</dbReference>
<dbReference type="NCBIfam" id="TIGR04416">
    <property type="entry name" value="group_II_RT_mat"/>
    <property type="match status" value="1"/>
</dbReference>
<proteinExistence type="predicted"/>
<name>W4RMA6_9BACI</name>
<keyword evidence="3" id="KW-1185">Reference proteome</keyword>
<dbReference type="eggNOG" id="COG3344">
    <property type="taxonomic scope" value="Bacteria"/>
</dbReference>
<dbReference type="Proteomes" id="UP000018949">
    <property type="component" value="Unassembled WGS sequence"/>
</dbReference>
<organism evidence="2 3">
    <name type="scientific">Mesobacillus boroniphilus JCM 21738</name>
    <dbReference type="NCBI Taxonomy" id="1294265"/>
    <lineage>
        <taxon>Bacteria</taxon>
        <taxon>Bacillati</taxon>
        <taxon>Bacillota</taxon>
        <taxon>Bacilli</taxon>
        <taxon>Bacillales</taxon>
        <taxon>Bacillaceae</taxon>
        <taxon>Mesobacillus</taxon>
    </lineage>
</organism>
<dbReference type="RefSeq" id="WP_023627356.1">
    <property type="nucleotide sequence ID" value="NZ_BAUW01000019.1"/>
</dbReference>
<protein>
    <submittedName>
        <fullName evidence="2">DNA polymerase</fullName>
    </submittedName>
</protein>
<dbReference type="InterPro" id="IPR000477">
    <property type="entry name" value="RT_dom"/>
</dbReference>
<dbReference type="PROSITE" id="PS50878">
    <property type="entry name" value="RT_POL"/>
    <property type="match status" value="1"/>
</dbReference>
<dbReference type="InterPro" id="IPR051083">
    <property type="entry name" value="GrpII_Intron_Splice-Mob/Def"/>
</dbReference>
<evidence type="ECO:0000313" key="2">
    <source>
        <dbReference type="EMBL" id="GAE45277.1"/>
    </source>
</evidence>
<dbReference type="PANTHER" id="PTHR34047:SF8">
    <property type="entry name" value="PROTEIN YKFC"/>
    <property type="match status" value="1"/>
</dbReference>
<accession>W4RMA6</accession>
<dbReference type="CDD" id="cd01651">
    <property type="entry name" value="RT_G2_intron"/>
    <property type="match status" value="1"/>
</dbReference>
<gene>
    <name evidence="2" type="ORF">JCM21738_2058</name>
</gene>
<dbReference type="CDD" id="cd00085">
    <property type="entry name" value="HNHc"/>
    <property type="match status" value="1"/>
</dbReference>
<dbReference type="SMART" id="SM00507">
    <property type="entry name" value="HNHc"/>
    <property type="match status" value="1"/>
</dbReference>
<dbReference type="Gene3D" id="1.10.30.50">
    <property type="match status" value="1"/>
</dbReference>
<evidence type="ECO:0000313" key="3">
    <source>
        <dbReference type="Proteomes" id="UP000018949"/>
    </source>
</evidence>
<dbReference type="AlphaFoldDB" id="W4RMA6"/>
<dbReference type="InterPro" id="IPR043502">
    <property type="entry name" value="DNA/RNA_pol_sf"/>
</dbReference>
<sequence length="599" mass="70526">MNTTLRNWEYYGMQDTFDDLYERSKKGQSFNNLYELITSRQNILLAYRTIKSNKGSRTEGTDEITIDDVKAVNEEEFVNIIRKTLSNYKPKSVRRVLIPKANGKKRPLGIPSMRDRLIQQMFKQILEPIAEAKFFNHSYGFRPLRKTQDAISRVSTLINKSKLHYVVDIDIEGFFDNVNHNLLKKQLWNIGIRDKRVISIISKMLKAPIKGVGIPENGTPQGGILSPLLSNIVLNDLDQWVASQWELFDTKHEYARVDGKYRALRKTNLKTGFIVRYADDFKILTDNHKDAYRWFHAVRLYLKDRLKLDISKEKSKVINLRKNSSEFLGFKLKVQKKADNFVAFTKIKDKKKTAIVAQAKEHIDRIYRNPTVENMIHFNQFVLGSHNYFKYATHVSAEFREIDFKIHRMMYNRLGRIGFKKEIPTNASTTYRKFFKNNYTTWSFKKFHLYPLQDVKFNIPYGFSQNKTLFTPEGRMLVHEELKKEININIQKLLKSKLPDRSVEYMDNRLSRYSMVQGKCEITGTFLTADEVHCHHYKPTFLGGKDDYNNLRIVNKLIHKLIHATRNETILKYLRIFQLNSRQLKKLNDFRIACNLESI</sequence>
<dbReference type="PANTHER" id="PTHR34047">
    <property type="entry name" value="NUCLEAR INTRON MATURASE 1, MITOCHONDRIAL-RELATED"/>
    <property type="match status" value="1"/>
</dbReference>
<dbReference type="SUPFAM" id="SSF56672">
    <property type="entry name" value="DNA/RNA polymerases"/>
    <property type="match status" value="1"/>
</dbReference>
<reference evidence="2 3" key="1">
    <citation type="submission" date="2013-12" db="EMBL/GenBank/DDBJ databases">
        <title>NBRP : Genome information of microbial organism related human and environment.</title>
        <authorList>
            <person name="Hattori M."/>
            <person name="Oshima K."/>
            <person name="Inaba H."/>
            <person name="Suda W."/>
            <person name="Sakamoto M."/>
            <person name="Iino T."/>
            <person name="Kitahara M."/>
            <person name="Oshida Y."/>
            <person name="Iida T."/>
            <person name="Kudo T."/>
            <person name="Itoh T."/>
            <person name="Ahmed I."/>
            <person name="Ohkuma M."/>
        </authorList>
    </citation>
    <scope>NUCLEOTIDE SEQUENCE [LARGE SCALE GENOMIC DNA]</scope>
    <source>
        <strain evidence="2 3">JCM 21738</strain>
    </source>
</reference>
<comment type="caution">
    <text evidence="2">The sequence shown here is derived from an EMBL/GenBank/DDBJ whole genome shotgun (WGS) entry which is preliminary data.</text>
</comment>
<dbReference type="InterPro" id="IPR003615">
    <property type="entry name" value="HNH_nuc"/>
</dbReference>
<evidence type="ECO:0000259" key="1">
    <source>
        <dbReference type="PROSITE" id="PS50878"/>
    </source>
</evidence>
<dbReference type="EMBL" id="BAUW01000019">
    <property type="protein sequence ID" value="GAE45277.1"/>
    <property type="molecule type" value="Genomic_DNA"/>
</dbReference>
<dbReference type="eggNOG" id="COG1403">
    <property type="taxonomic scope" value="Bacteria"/>
</dbReference>
<feature type="domain" description="Reverse transcriptase" evidence="1">
    <location>
        <begin position="79"/>
        <end position="332"/>
    </location>
</feature>
<dbReference type="InterPro" id="IPR030931">
    <property type="entry name" value="Group_II_RT_mat"/>
</dbReference>